<gene>
    <name evidence="1" type="ORF">A2886_02990</name>
</gene>
<accession>A0A1F4USE2</accession>
<dbReference type="STRING" id="1802617.A2886_02990"/>
<protein>
    <recommendedName>
        <fullName evidence="3">Nucleoside 2-deoxyribosyltransferase</fullName>
    </recommendedName>
</protein>
<proteinExistence type="predicted"/>
<dbReference type="AlphaFoldDB" id="A0A1F4USE2"/>
<evidence type="ECO:0008006" key="3">
    <source>
        <dbReference type="Google" id="ProtNLM"/>
    </source>
</evidence>
<dbReference type="EMBL" id="MEVA01000006">
    <property type="protein sequence ID" value="OGC47710.1"/>
    <property type="molecule type" value="Genomic_DNA"/>
</dbReference>
<sequence length="132" mass="15137">MRIFISYKYSNIKDKAQLKDELLEVSDILESFGHETFLLARDVQNWNNKGHSLHSRFSIPAREIRKADGIFVYLNSSVLSPGLLFEIHWAKLFGKKIILAIKEGVRSSYLHKLASEKAIVFKNFAELKAGLK</sequence>
<evidence type="ECO:0000313" key="1">
    <source>
        <dbReference type="EMBL" id="OGC47710.1"/>
    </source>
</evidence>
<evidence type="ECO:0000313" key="2">
    <source>
        <dbReference type="Proteomes" id="UP000176608"/>
    </source>
</evidence>
<reference evidence="1 2" key="1">
    <citation type="journal article" date="2016" name="Nat. Commun.">
        <title>Thousands of microbial genomes shed light on interconnected biogeochemical processes in an aquifer system.</title>
        <authorList>
            <person name="Anantharaman K."/>
            <person name="Brown C.T."/>
            <person name="Hug L.A."/>
            <person name="Sharon I."/>
            <person name="Castelle C.J."/>
            <person name="Probst A.J."/>
            <person name="Thomas B.C."/>
            <person name="Singh A."/>
            <person name="Wilkins M.J."/>
            <person name="Karaoz U."/>
            <person name="Brodie E.L."/>
            <person name="Williams K.H."/>
            <person name="Hubbard S.S."/>
            <person name="Banfield J.F."/>
        </authorList>
    </citation>
    <scope>NUCLEOTIDE SEQUENCE [LARGE SCALE GENOMIC DNA]</scope>
</reference>
<name>A0A1F4USE2_UNCKA</name>
<dbReference type="SUPFAM" id="SSF52309">
    <property type="entry name" value="N-(deoxy)ribosyltransferase-like"/>
    <property type="match status" value="1"/>
</dbReference>
<organism evidence="1 2">
    <name type="scientific">candidate division WWE3 bacterium RIFCSPHIGHO2_01_FULL_42_13</name>
    <dbReference type="NCBI Taxonomy" id="1802617"/>
    <lineage>
        <taxon>Bacteria</taxon>
        <taxon>Katanobacteria</taxon>
    </lineage>
</organism>
<dbReference type="Proteomes" id="UP000176608">
    <property type="component" value="Unassembled WGS sequence"/>
</dbReference>
<comment type="caution">
    <text evidence="1">The sequence shown here is derived from an EMBL/GenBank/DDBJ whole genome shotgun (WGS) entry which is preliminary data.</text>
</comment>
<dbReference type="Gene3D" id="3.40.50.450">
    <property type="match status" value="1"/>
</dbReference>